<evidence type="ECO:0000256" key="2">
    <source>
        <dbReference type="ARBA" id="ARBA00022723"/>
    </source>
</evidence>
<feature type="compositionally biased region" description="Polar residues" evidence="7">
    <location>
        <begin position="27"/>
        <end position="41"/>
    </location>
</feature>
<dbReference type="Proteomes" id="UP000224634">
    <property type="component" value="Unassembled WGS sequence"/>
</dbReference>
<dbReference type="InterPro" id="IPR036875">
    <property type="entry name" value="Znf_CCHC_sf"/>
</dbReference>
<dbReference type="InterPro" id="IPR051644">
    <property type="entry name" value="TRAMP_AT-DNA-binding"/>
</dbReference>
<feature type="compositionally biased region" description="Pro residues" evidence="7">
    <location>
        <begin position="612"/>
        <end position="627"/>
    </location>
</feature>
<feature type="compositionally biased region" description="Basic residues" evidence="7">
    <location>
        <begin position="44"/>
        <end position="54"/>
    </location>
</feature>
<dbReference type="PANTHER" id="PTHR46543">
    <property type="entry name" value="ZINC FINGER CCHC DOMAIN-CONTAINING PROTEIN 7"/>
    <property type="match status" value="1"/>
</dbReference>
<evidence type="ECO:0000256" key="5">
    <source>
        <dbReference type="ARBA" id="ARBA00022833"/>
    </source>
</evidence>
<dbReference type="GO" id="GO:0008270">
    <property type="term" value="F:zinc ion binding"/>
    <property type="evidence" value="ECO:0007669"/>
    <property type="project" value="UniProtKB-KW"/>
</dbReference>
<dbReference type="GO" id="GO:0071038">
    <property type="term" value="P:TRAMP-dependent tRNA surveillance pathway"/>
    <property type="evidence" value="ECO:0007669"/>
    <property type="project" value="TreeGrafter"/>
</dbReference>
<accession>A0A2B7Y9K2</accession>
<keyword evidence="5" id="KW-0862">Zinc</keyword>
<dbReference type="OrthoDB" id="7608935at2759"/>
<keyword evidence="6" id="KW-0539">Nucleus</keyword>
<feature type="compositionally biased region" description="Polar residues" evidence="7">
    <location>
        <begin position="551"/>
        <end position="567"/>
    </location>
</feature>
<keyword evidence="3" id="KW-0677">Repeat</keyword>
<dbReference type="GO" id="GO:0071035">
    <property type="term" value="P:nuclear polyadenylation-dependent rRNA catabolic process"/>
    <property type="evidence" value="ECO:0007669"/>
    <property type="project" value="TreeGrafter"/>
</dbReference>
<feature type="region of interest" description="Disordered" evidence="7">
    <location>
        <begin position="1"/>
        <end position="120"/>
    </location>
</feature>
<sequence length="663" mass="72646">MGGAVDHAACDSRTASVGFPQGRNKKAFNNNGGPLTTSSLEKSARKRPRKKRKQDRSSIQGFAPKGTTFTESSSLLVDSGSDSSQNTEDSGKAVVEGQEASSKPQSPTRGIQPAVNWNKTGKGAIRTSLRGTSQASNVNAATSATFNAINGKYWRSRSASVSSAEDNEQAIGKLNQNNETNGMDKTGDVPGMVLSGNTQYTTNFSDDSESGEVSEGDDDIVLNLSSQAKRAEPPVIEIQDDEDPAQLPPQGQRMLSKENRTAHRDMNGSQNAGNTVADAICIDDDSPSCWTEGPKGAAMQSFRSKYPTDPLTLGDLSSKDLDIQVKYIFYNMATKDLDLSLPIRCTECMKEGHFADICPTKECEHCGAWDIHESRFCPSWRRCQRCRERGHDTQSCPSPLKGSSLEVPCDLCGSTEHMEGDCDLIWKTPRRIPATGQIFISISCCHCASNKHLIGDCPSRRFPMNSSSWTLKAHETSMISNLSFLPIGGAAKRLRNGDTTNYRIKGRAAGRSPSPDSDDAFSRPSGWTPLNRPPPRGNIRFSSDIGRDFSNADNGSSHPQGPNNQRYPPQDHRRQYRDRDQSYSNNNRQRSRSPGPHSRQGRGGIPRYDRPTSPPRSPPRSRGPPPSNYRGRGRGRGGGGFGGRPREINQSNRDNYRPNTKRW</sequence>
<dbReference type="EMBL" id="PDNA01000039">
    <property type="protein sequence ID" value="PGH20744.1"/>
    <property type="molecule type" value="Genomic_DNA"/>
</dbReference>
<evidence type="ECO:0000256" key="7">
    <source>
        <dbReference type="SAM" id="MobiDB-lite"/>
    </source>
</evidence>
<keyword evidence="10" id="KW-1185">Reference proteome</keyword>
<dbReference type="PANTHER" id="PTHR46543:SF1">
    <property type="entry name" value="ZINC FINGER CCHC DOMAIN-CONTAINING PROTEIN 7"/>
    <property type="match status" value="1"/>
</dbReference>
<comment type="caution">
    <text evidence="9">The sequence shown here is derived from an EMBL/GenBank/DDBJ whole genome shotgun (WGS) entry which is preliminary data.</text>
</comment>
<dbReference type="AlphaFoldDB" id="A0A2B7Y9K2"/>
<evidence type="ECO:0000256" key="6">
    <source>
        <dbReference type="ARBA" id="ARBA00023242"/>
    </source>
</evidence>
<feature type="compositionally biased region" description="Polar residues" evidence="7">
    <location>
        <begin position="99"/>
        <end position="119"/>
    </location>
</feature>
<name>A0A2B7Y9K2_POLH7</name>
<dbReference type="GO" id="GO:0003723">
    <property type="term" value="F:RNA binding"/>
    <property type="evidence" value="ECO:0007669"/>
    <property type="project" value="TreeGrafter"/>
</dbReference>
<dbReference type="STRING" id="1447883.A0A2B7Y9K2"/>
<feature type="region of interest" description="Disordered" evidence="7">
    <location>
        <begin position="161"/>
        <end position="188"/>
    </location>
</feature>
<dbReference type="GO" id="GO:0031499">
    <property type="term" value="C:TRAMP complex"/>
    <property type="evidence" value="ECO:0007669"/>
    <property type="project" value="TreeGrafter"/>
</dbReference>
<feature type="domain" description="CCHC-type" evidence="8">
    <location>
        <begin position="443"/>
        <end position="459"/>
    </location>
</feature>
<dbReference type="InterPro" id="IPR001878">
    <property type="entry name" value="Znf_CCHC"/>
</dbReference>
<keyword evidence="4" id="KW-0863">Zinc-finger</keyword>
<feature type="compositionally biased region" description="Basic and acidic residues" evidence="7">
    <location>
        <begin position="569"/>
        <end position="581"/>
    </location>
</feature>
<evidence type="ECO:0000256" key="3">
    <source>
        <dbReference type="ARBA" id="ARBA00022737"/>
    </source>
</evidence>
<feature type="region of interest" description="Disordered" evidence="7">
    <location>
        <begin position="501"/>
        <end position="663"/>
    </location>
</feature>
<evidence type="ECO:0000259" key="8">
    <source>
        <dbReference type="SMART" id="SM00343"/>
    </source>
</evidence>
<dbReference type="SUPFAM" id="SSF57756">
    <property type="entry name" value="Retrovirus zinc finger-like domains"/>
    <property type="match status" value="1"/>
</dbReference>
<feature type="domain" description="CCHC-type" evidence="8">
    <location>
        <begin position="382"/>
        <end position="398"/>
    </location>
</feature>
<proteinExistence type="predicted"/>
<feature type="domain" description="CCHC-type" evidence="8">
    <location>
        <begin position="408"/>
        <end position="424"/>
    </location>
</feature>
<evidence type="ECO:0000256" key="4">
    <source>
        <dbReference type="ARBA" id="ARBA00022771"/>
    </source>
</evidence>
<comment type="subcellular location">
    <subcellularLocation>
        <location evidence="1">Nucleus</location>
    </subcellularLocation>
</comment>
<keyword evidence="2" id="KW-0479">Metal-binding</keyword>
<feature type="compositionally biased region" description="Polar residues" evidence="7">
    <location>
        <begin position="174"/>
        <end position="183"/>
    </location>
</feature>
<dbReference type="GO" id="GO:0071037">
    <property type="term" value="P:nuclear polyadenylation-dependent snRNA catabolic process"/>
    <property type="evidence" value="ECO:0007669"/>
    <property type="project" value="TreeGrafter"/>
</dbReference>
<evidence type="ECO:0000313" key="9">
    <source>
        <dbReference type="EMBL" id="PGH20744.1"/>
    </source>
</evidence>
<organism evidence="9 10">
    <name type="scientific">Polytolypa hystricis (strain UAMH7299)</name>
    <dbReference type="NCBI Taxonomy" id="1447883"/>
    <lineage>
        <taxon>Eukaryota</taxon>
        <taxon>Fungi</taxon>
        <taxon>Dikarya</taxon>
        <taxon>Ascomycota</taxon>
        <taxon>Pezizomycotina</taxon>
        <taxon>Eurotiomycetes</taxon>
        <taxon>Eurotiomycetidae</taxon>
        <taxon>Onygenales</taxon>
        <taxon>Onygenales incertae sedis</taxon>
        <taxon>Polytolypa</taxon>
    </lineage>
</organism>
<dbReference type="GO" id="GO:0071039">
    <property type="term" value="P:nuclear polyadenylation-dependent CUT catabolic process"/>
    <property type="evidence" value="ECO:0007669"/>
    <property type="project" value="TreeGrafter"/>
</dbReference>
<reference evidence="9 10" key="1">
    <citation type="submission" date="2017-10" db="EMBL/GenBank/DDBJ databases">
        <title>Comparative genomics in systemic dimorphic fungi from Ajellomycetaceae.</title>
        <authorList>
            <person name="Munoz J.F."/>
            <person name="Mcewen J.G."/>
            <person name="Clay O.K."/>
            <person name="Cuomo C.A."/>
        </authorList>
    </citation>
    <scope>NUCLEOTIDE SEQUENCE [LARGE SCALE GENOMIC DNA]</scope>
    <source>
        <strain evidence="9 10">UAMH7299</strain>
    </source>
</reference>
<gene>
    <name evidence="9" type="ORF">AJ80_03504</name>
</gene>
<evidence type="ECO:0000256" key="1">
    <source>
        <dbReference type="ARBA" id="ARBA00004123"/>
    </source>
</evidence>
<protein>
    <recommendedName>
        <fullName evidence="8">CCHC-type domain-containing protein</fullName>
    </recommendedName>
</protein>
<feature type="compositionally biased region" description="Low complexity" evidence="7">
    <location>
        <begin position="72"/>
        <end position="84"/>
    </location>
</feature>
<evidence type="ECO:0000313" key="10">
    <source>
        <dbReference type="Proteomes" id="UP000224634"/>
    </source>
</evidence>
<feature type="domain" description="CCHC-type" evidence="8">
    <location>
        <begin position="344"/>
        <end position="360"/>
    </location>
</feature>
<dbReference type="Gene3D" id="4.10.60.10">
    <property type="entry name" value="Zinc finger, CCHC-type"/>
    <property type="match status" value="1"/>
</dbReference>
<dbReference type="SMART" id="SM00343">
    <property type="entry name" value="ZnF_C2HC"/>
    <property type="match status" value="4"/>
</dbReference>
<dbReference type="GO" id="GO:0071031">
    <property type="term" value="P:nuclear mRNA surveillance of mRNA 3'-end processing"/>
    <property type="evidence" value="ECO:0007669"/>
    <property type="project" value="TreeGrafter"/>
</dbReference>
<dbReference type="GO" id="GO:0071036">
    <property type="term" value="P:nuclear polyadenylation-dependent snoRNA catabolic process"/>
    <property type="evidence" value="ECO:0007669"/>
    <property type="project" value="TreeGrafter"/>
</dbReference>